<accession>A0AAD8IC82</accession>
<dbReference type="Proteomes" id="UP001237642">
    <property type="component" value="Unassembled WGS sequence"/>
</dbReference>
<gene>
    <name evidence="1" type="ORF">POM88_020571</name>
</gene>
<dbReference type="AlphaFoldDB" id="A0AAD8IC82"/>
<evidence type="ECO:0000313" key="2">
    <source>
        <dbReference type="Proteomes" id="UP001237642"/>
    </source>
</evidence>
<sequence length="127" mass="14086">MVLSTATRRLQVQPSIVHMDFAVPRESLAGSVIESTSSVVMDLNFILSSTLLTVTRANSPRKGRWFLWVGRRVPISVLHIEDDVIFDLRVSEEDAHLVDSLFGGGRNVTFSVSSGKGLITELKMKEE</sequence>
<evidence type="ECO:0000313" key="1">
    <source>
        <dbReference type="EMBL" id="KAK1382836.1"/>
    </source>
</evidence>
<name>A0AAD8IC82_9APIA</name>
<protein>
    <submittedName>
        <fullName evidence="1">Uncharacterized protein</fullName>
    </submittedName>
</protein>
<reference evidence="1" key="2">
    <citation type="submission" date="2023-05" db="EMBL/GenBank/DDBJ databases">
        <authorList>
            <person name="Schelkunov M.I."/>
        </authorList>
    </citation>
    <scope>NUCLEOTIDE SEQUENCE</scope>
    <source>
        <strain evidence="1">Hsosn_3</strain>
        <tissue evidence="1">Leaf</tissue>
    </source>
</reference>
<proteinExistence type="predicted"/>
<keyword evidence="2" id="KW-1185">Reference proteome</keyword>
<reference evidence="1" key="1">
    <citation type="submission" date="2023-02" db="EMBL/GenBank/DDBJ databases">
        <title>Genome of toxic invasive species Heracleum sosnowskyi carries increased number of genes despite the absence of recent whole-genome duplications.</title>
        <authorList>
            <person name="Schelkunov M."/>
            <person name="Shtratnikova V."/>
            <person name="Makarenko M."/>
            <person name="Klepikova A."/>
            <person name="Omelchenko D."/>
            <person name="Novikova G."/>
            <person name="Obukhova E."/>
            <person name="Bogdanov V."/>
            <person name="Penin A."/>
            <person name="Logacheva M."/>
        </authorList>
    </citation>
    <scope>NUCLEOTIDE SEQUENCE</scope>
    <source>
        <strain evidence="1">Hsosn_3</strain>
        <tissue evidence="1">Leaf</tissue>
    </source>
</reference>
<dbReference type="EMBL" id="JAUIZM010000005">
    <property type="protein sequence ID" value="KAK1382836.1"/>
    <property type="molecule type" value="Genomic_DNA"/>
</dbReference>
<comment type="caution">
    <text evidence="1">The sequence shown here is derived from an EMBL/GenBank/DDBJ whole genome shotgun (WGS) entry which is preliminary data.</text>
</comment>
<organism evidence="1 2">
    <name type="scientific">Heracleum sosnowskyi</name>
    <dbReference type="NCBI Taxonomy" id="360622"/>
    <lineage>
        <taxon>Eukaryota</taxon>
        <taxon>Viridiplantae</taxon>
        <taxon>Streptophyta</taxon>
        <taxon>Embryophyta</taxon>
        <taxon>Tracheophyta</taxon>
        <taxon>Spermatophyta</taxon>
        <taxon>Magnoliopsida</taxon>
        <taxon>eudicotyledons</taxon>
        <taxon>Gunneridae</taxon>
        <taxon>Pentapetalae</taxon>
        <taxon>asterids</taxon>
        <taxon>campanulids</taxon>
        <taxon>Apiales</taxon>
        <taxon>Apiaceae</taxon>
        <taxon>Apioideae</taxon>
        <taxon>apioid superclade</taxon>
        <taxon>Tordylieae</taxon>
        <taxon>Tordyliinae</taxon>
        <taxon>Heracleum</taxon>
    </lineage>
</organism>